<dbReference type="EMBL" id="WKKX01000222">
    <property type="protein sequence ID" value="MSE08276.1"/>
    <property type="molecule type" value="Genomic_DNA"/>
</dbReference>
<reference evidence="1 2" key="1">
    <citation type="submission" date="2019-11" db="EMBL/GenBank/DDBJ databases">
        <title>Draft Genome Sequence of Plant Growth-Promoting Rhizosphere-Associated Bacteria.</title>
        <authorList>
            <person name="Vasilyev I.Y."/>
            <person name="Radchenko V."/>
            <person name="Ilnitskaya E.V."/>
        </authorList>
    </citation>
    <scope>NUCLEOTIDE SEQUENCE [LARGE SCALE GENOMIC DNA]</scope>
    <source>
        <strain evidence="1 2">VRA_01-1sq_f</strain>
    </source>
</reference>
<gene>
    <name evidence="1" type="ORF">GKC33_06005</name>
</gene>
<organism evidence="1 2">
    <name type="scientific">Ligilactobacillus salivarius</name>
    <dbReference type="NCBI Taxonomy" id="1624"/>
    <lineage>
        <taxon>Bacteria</taxon>
        <taxon>Bacillati</taxon>
        <taxon>Bacillota</taxon>
        <taxon>Bacilli</taxon>
        <taxon>Lactobacillales</taxon>
        <taxon>Lactobacillaceae</taxon>
        <taxon>Ligilactobacillus</taxon>
    </lineage>
</organism>
<proteinExistence type="predicted"/>
<comment type="caution">
    <text evidence="1">The sequence shown here is derived from an EMBL/GenBank/DDBJ whole genome shotgun (WGS) entry which is preliminary data.</text>
</comment>
<protein>
    <submittedName>
        <fullName evidence="1">Phage head-tail adapter protein</fullName>
    </submittedName>
</protein>
<dbReference type="Pfam" id="PF04883">
    <property type="entry name" value="HK97-gp10_like"/>
    <property type="match status" value="1"/>
</dbReference>
<evidence type="ECO:0000313" key="1">
    <source>
        <dbReference type="EMBL" id="MSE08276.1"/>
    </source>
</evidence>
<dbReference type="AlphaFoldDB" id="A0A7X2SS68"/>
<name>A0A7X2SS68_9LACO</name>
<evidence type="ECO:0000313" key="2">
    <source>
        <dbReference type="Proteomes" id="UP000467635"/>
    </source>
</evidence>
<accession>A0A7X2SS68</accession>
<dbReference type="NCBIfam" id="TIGR01725">
    <property type="entry name" value="phge_HK97_gp10"/>
    <property type="match status" value="1"/>
</dbReference>
<sequence length="153" mass="17156">MILITIWLTITLLLGKRKGLASVANDFEKLLQDFSKSLNKLVPNMEQKKKITQAGAKVLEENLRKNTPVSKLNHKKEKHLKEYVMSQDTNVDGQEDGSSTVGFGKKAYIARFLNDGTVKMSATHFVDNTVNESKTEVLLANKAEYDKIMRGGK</sequence>
<dbReference type="InterPro" id="IPR010064">
    <property type="entry name" value="HK97-gp10_tail"/>
</dbReference>
<dbReference type="Proteomes" id="UP000467635">
    <property type="component" value="Unassembled WGS sequence"/>
</dbReference>